<feature type="signal peptide" evidence="6">
    <location>
        <begin position="1"/>
        <end position="23"/>
    </location>
</feature>
<dbReference type="OrthoDB" id="5813613at2759"/>
<keyword evidence="4" id="KW-0527">Neuropeptide</keyword>
<keyword evidence="8" id="KW-1185">Reference proteome</keyword>
<reference evidence="7" key="1">
    <citation type="submission" date="2021-04" db="EMBL/GenBank/DDBJ databases">
        <authorList>
            <consortium name="Molecular Ecology Group"/>
        </authorList>
    </citation>
    <scope>NUCLEOTIDE SEQUENCE</scope>
</reference>
<evidence type="ECO:0000256" key="3">
    <source>
        <dbReference type="ARBA" id="ARBA00022815"/>
    </source>
</evidence>
<keyword evidence="6" id="KW-0732">Signal</keyword>
<evidence type="ECO:0000256" key="4">
    <source>
        <dbReference type="ARBA" id="ARBA00023320"/>
    </source>
</evidence>
<feature type="region of interest" description="Disordered" evidence="5">
    <location>
        <begin position="64"/>
        <end position="83"/>
    </location>
</feature>
<comment type="caution">
    <text evidence="7">The sequence shown here is derived from an EMBL/GenBank/DDBJ whole genome shotgun (WGS) entry which is preliminary data.</text>
</comment>
<dbReference type="InterPro" id="IPR051041">
    <property type="entry name" value="FMRFamide-related_np"/>
</dbReference>
<evidence type="ECO:0000256" key="2">
    <source>
        <dbReference type="ARBA" id="ARBA00022525"/>
    </source>
</evidence>
<evidence type="ECO:0000256" key="1">
    <source>
        <dbReference type="ARBA" id="ARBA00004613"/>
    </source>
</evidence>
<dbReference type="Proteomes" id="UP000678393">
    <property type="component" value="Unassembled WGS sequence"/>
</dbReference>
<sequence>MLTKRAILHVVLAITLTTDFSISAQLGSAPSNDAAFHDFSDSNSNNRLKRSYLFDKSEEDLFPSNSFHENAEDDADRGDGFKDTDVNKRASSFVRIGRYPTMSRFVRIGRNPGSELNGNDEYDQDAVGSKDVSAEGYPLNSDVYEGLEDDDVNKRASSFVRIGKSSSPFSEEPGRFAEDMKRSESWSRFSRAPSSFVRIGKAPSSFVRIGKAPSSFVRIGKSLTSFSDKAGSSAEDMESLETLNRFGRAPSSFVRIGKAPSSFVRIGKAPSSFVRIGKSPSNFVRIGKAPSSFVRIGKAPSNFVRIGKAPSNFVRIGKAPSNFVRIGRGPSSFVRIGKAYSDAEDKRSRGFVRIGRSSDLHTVDLPLHYDELPSVIAEDEKVKDNRSDLLKRASSFVRIGKSQDEDKRASNFVRIGKSDHNQDDVGKRASSFVRIGKADQAKDTSTELEKRGSSFVRIGKSLHYGSFASPKTEDQILFTKSQEDGNAADREKPINLVNRGSAFVRIGKIPSSAFVRIGKNKDLIIDPAEYNRAMLGRQSAFVRIG</sequence>
<keyword evidence="2" id="KW-0964">Secreted</keyword>
<dbReference type="PANTHER" id="PTHR20986:SF19">
    <property type="entry name" value="FMRFAMIDE-LIKE NEUROPEPTIDES 3"/>
    <property type="match status" value="1"/>
</dbReference>
<evidence type="ECO:0000256" key="5">
    <source>
        <dbReference type="SAM" id="MobiDB-lite"/>
    </source>
</evidence>
<organism evidence="7 8">
    <name type="scientific">Candidula unifasciata</name>
    <dbReference type="NCBI Taxonomy" id="100452"/>
    <lineage>
        <taxon>Eukaryota</taxon>
        <taxon>Metazoa</taxon>
        <taxon>Spiralia</taxon>
        <taxon>Lophotrochozoa</taxon>
        <taxon>Mollusca</taxon>
        <taxon>Gastropoda</taxon>
        <taxon>Heterobranchia</taxon>
        <taxon>Euthyneura</taxon>
        <taxon>Panpulmonata</taxon>
        <taxon>Eupulmonata</taxon>
        <taxon>Stylommatophora</taxon>
        <taxon>Helicina</taxon>
        <taxon>Helicoidea</taxon>
        <taxon>Geomitridae</taxon>
        <taxon>Candidula</taxon>
    </lineage>
</organism>
<dbReference type="GO" id="GO:0007218">
    <property type="term" value="P:neuropeptide signaling pathway"/>
    <property type="evidence" value="ECO:0007669"/>
    <property type="project" value="UniProtKB-KW"/>
</dbReference>
<evidence type="ECO:0000313" key="7">
    <source>
        <dbReference type="EMBL" id="CAG5126626.1"/>
    </source>
</evidence>
<keyword evidence="3" id="KW-0027">Amidation</keyword>
<protein>
    <submittedName>
        <fullName evidence="7">Uncharacterized protein</fullName>
    </submittedName>
</protein>
<proteinExistence type="predicted"/>
<feature type="chain" id="PRO_5035763756" evidence="6">
    <location>
        <begin position="24"/>
        <end position="545"/>
    </location>
</feature>
<evidence type="ECO:0000313" key="8">
    <source>
        <dbReference type="Proteomes" id="UP000678393"/>
    </source>
</evidence>
<evidence type="ECO:0000256" key="6">
    <source>
        <dbReference type="SAM" id="SignalP"/>
    </source>
</evidence>
<dbReference type="EMBL" id="CAJHNH020002402">
    <property type="protein sequence ID" value="CAG5126626.1"/>
    <property type="molecule type" value="Genomic_DNA"/>
</dbReference>
<gene>
    <name evidence="7" type="ORF">CUNI_LOCUS12184</name>
</gene>
<dbReference type="PANTHER" id="PTHR20986">
    <property type="entry name" value="FMRFAMIDE-RELATED PEPTIDES"/>
    <property type="match status" value="1"/>
</dbReference>
<name>A0A8S3ZHL9_9EUPU</name>
<dbReference type="AlphaFoldDB" id="A0A8S3ZHL9"/>
<accession>A0A8S3ZHL9</accession>
<dbReference type="GO" id="GO:0005576">
    <property type="term" value="C:extracellular region"/>
    <property type="evidence" value="ECO:0007669"/>
    <property type="project" value="UniProtKB-SubCell"/>
</dbReference>
<comment type="subcellular location">
    <subcellularLocation>
        <location evidence="1">Secreted</location>
    </subcellularLocation>
</comment>